<reference evidence="1 2" key="1">
    <citation type="journal article" date="2023" name="Microbiol. Resour. Announc.">
        <title>Whole-genome sequence of Pseudomonas yamanorum OLsAu1 isolated from the edible ectomycorrhizal mushroom Lactarius sp. section Deliciosi.</title>
        <authorList>
            <person name="Ramirez-Mendoza R."/>
            <person name="Angeles-Argaiz R.E."/>
            <person name="Hernandez-Oaxaca D."/>
            <person name="Aguirre-Beltran L."/>
            <person name="Almaraz-Suarez J."/>
            <person name="Perez-Moreno J."/>
        </authorList>
    </citation>
    <scope>NUCLEOTIDE SEQUENCE [LARGE SCALE GENOMIC DNA]</scope>
    <source>
        <strain evidence="1 2">OLsAu1</strain>
    </source>
</reference>
<organism evidence="1 2">
    <name type="scientific">Pseudomonas yamanorum</name>
    <dbReference type="NCBI Taxonomy" id="515393"/>
    <lineage>
        <taxon>Bacteria</taxon>
        <taxon>Pseudomonadati</taxon>
        <taxon>Pseudomonadota</taxon>
        <taxon>Gammaproteobacteria</taxon>
        <taxon>Pseudomonadales</taxon>
        <taxon>Pseudomonadaceae</taxon>
        <taxon>Pseudomonas</taxon>
    </lineage>
</organism>
<keyword evidence="2" id="KW-1185">Reference proteome</keyword>
<sequence>MACLICGAAAETVQPIDDYQERNCEDGCGRYRVSGTLFATMKNKGQSFDVQQTRQWLAINRVTNPAPLITSSVAIYA</sequence>
<dbReference type="Proteomes" id="UP001224477">
    <property type="component" value="Unassembled WGS sequence"/>
</dbReference>
<comment type="caution">
    <text evidence="1">The sequence shown here is derived from an EMBL/GenBank/DDBJ whole genome shotgun (WGS) entry which is preliminary data.</text>
</comment>
<name>A0ABU1CQ85_9PSED</name>
<evidence type="ECO:0000313" key="2">
    <source>
        <dbReference type="Proteomes" id="UP001224477"/>
    </source>
</evidence>
<gene>
    <name evidence="1" type="ORF">RCO22_10640</name>
</gene>
<evidence type="ECO:0000313" key="1">
    <source>
        <dbReference type="EMBL" id="MDR0189395.1"/>
    </source>
</evidence>
<dbReference type="RefSeq" id="WP_309254776.1">
    <property type="nucleotide sequence ID" value="NZ_JAVGXC010000008.1"/>
</dbReference>
<proteinExistence type="predicted"/>
<accession>A0ABU1CQ85</accession>
<protein>
    <submittedName>
        <fullName evidence="1">Uncharacterized protein</fullName>
    </submittedName>
</protein>
<dbReference type="EMBL" id="JAVGXC010000008">
    <property type="protein sequence ID" value="MDR0189395.1"/>
    <property type="molecule type" value="Genomic_DNA"/>
</dbReference>